<proteinExistence type="predicted"/>
<name>A0ABD5RW84_9EURY</name>
<evidence type="ECO:0000259" key="2">
    <source>
        <dbReference type="Pfam" id="PF22763"/>
    </source>
</evidence>
<dbReference type="Proteomes" id="UP001596328">
    <property type="component" value="Unassembled WGS sequence"/>
</dbReference>
<keyword evidence="4" id="KW-1185">Reference proteome</keyword>
<reference evidence="3 4" key="1">
    <citation type="journal article" date="2019" name="Int. J. Syst. Evol. Microbiol.">
        <title>The Global Catalogue of Microorganisms (GCM) 10K type strain sequencing project: providing services to taxonomists for standard genome sequencing and annotation.</title>
        <authorList>
            <consortium name="The Broad Institute Genomics Platform"/>
            <consortium name="The Broad Institute Genome Sequencing Center for Infectious Disease"/>
            <person name="Wu L."/>
            <person name="Ma J."/>
        </authorList>
    </citation>
    <scope>NUCLEOTIDE SEQUENCE [LARGE SCALE GENOMIC DNA]</scope>
    <source>
        <strain evidence="3 4">NBRC 111368</strain>
    </source>
</reference>
<organism evidence="3 4">
    <name type="scientific">Halobium palmae</name>
    <dbReference type="NCBI Taxonomy" id="1776492"/>
    <lineage>
        <taxon>Archaea</taxon>
        <taxon>Methanobacteriati</taxon>
        <taxon>Methanobacteriota</taxon>
        <taxon>Stenosarchaea group</taxon>
        <taxon>Halobacteria</taxon>
        <taxon>Halobacteriales</taxon>
        <taxon>Haloferacaceae</taxon>
        <taxon>Halobium</taxon>
    </lineage>
</organism>
<feature type="region of interest" description="Disordered" evidence="1">
    <location>
        <begin position="297"/>
        <end position="330"/>
    </location>
</feature>
<accession>A0ABD5RW84</accession>
<dbReference type="AlphaFoldDB" id="A0ABD5RW84"/>
<evidence type="ECO:0000256" key="1">
    <source>
        <dbReference type="SAM" id="MobiDB-lite"/>
    </source>
</evidence>
<dbReference type="Pfam" id="PF22763">
    <property type="entry name" value="NrS1-1_pol-like_HBD"/>
    <property type="match status" value="1"/>
</dbReference>
<evidence type="ECO:0000313" key="4">
    <source>
        <dbReference type="Proteomes" id="UP001596328"/>
    </source>
</evidence>
<dbReference type="EMBL" id="JBHSWU010000020">
    <property type="protein sequence ID" value="MFC6723482.1"/>
    <property type="molecule type" value="Genomic_DNA"/>
</dbReference>
<gene>
    <name evidence="3" type="ORF">ACFQE1_03575</name>
</gene>
<sequence>MTAQFTIDESILPTALIEYDQWICWDEQERNGKPTKVPITPRSGEFASSTDEQTWTCFDNALEYAETGDADGIGFVFTMGDPFVGVDLDDCRDRETGAVDEAAQDIIDRLDSYTECSPSGTGYHVLVQGELPDGRNRKGTIEMYDSARFFTVTGDHVTEMPTMVARRQDALTAVHREYVQDGIGEQPNSDSGGEIAQEQAPDIDLDDQELLKKAKNAANGEKFERLWNGNTRSYESQSEADMALCCLLAFWTGDDATRIDQLFQQSGLMREKWDEVHYADGSTYGEKTVERAIAGTSEFYDPDEASTREDEDDAHHHDGTPSAGQQEQTYLTEKNRLLRERVSELEATLEQKNDRIATLEAAVCDLQEALAERESEIEQLGNQEDTGGDVDEADSAEQTMWTRAKRLIANDDE</sequence>
<protein>
    <recommendedName>
        <fullName evidence="2">NrS-1 polymerase-like HBD domain-containing protein</fullName>
    </recommendedName>
</protein>
<comment type="caution">
    <text evidence="3">The sequence shown here is derived from an EMBL/GenBank/DDBJ whole genome shotgun (WGS) entry which is preliminary data.</text>
</comment>
<feature type="domain" description="NrS-1 polymerase-like HBD" evidence="2">
    <location>
        <begin position="237"/>
        <end position="302"/>
    </location>
</feature>
<dbReference type="InterPro" id="IPR054468">
    <property type="entry name" value="NrSPol-like_HBD"/>
</dbReference>
<feature type="compositionally biased region" description="Acidic residues" evidence="1">
    <location>
        <begin position="386"/>
        <end position="395"/>
    </location>
</feature>
<feature type="compositionally biased region" description="Basic and acidic residues" evidence="1">
    <location>
        <begin position="305"/>
        <end position="319"/>
    </location>
</feature>
<feature type="region of interest" description="Disordered" evidence="1">
    <location>
        <begin position="372"/>
        <end position="400"/>
    </location>
</feature>
<evidence type="ECO:0000313" key="3">
    <source>
        <dbReference type="EMBL" id="MFC6723482.1"/>
    </source>
</evidence>